<dbReference type="OMA" id="ISACHVD"/>
<evidence type="ECO:0008006" key="6">
    <source>
        <dbReference type="Google" id="ProtNLM"/>
    </source>
</evidence>
<dbReference type="PANTHER" id="PTHR19857">
    <property type="entry name" value="MITOCHONDRIAL DIVISION PROTEIN 1-RELATED"/>
    <property type="match status" value="1"/>
</dbReference>
<comment type="caution">
    <text evidence="4">The sequence shown here is derived from an EMBL/GenBank/DDBJ whole genome shotgun (WGS) entry which is preliminary data.</text>
</comment>
<dbReference type="AlphaFoldDB" id="A0A0K9P8V2"/>
<evidence type="ECO:0000313" key="4">
    <source>
        <dbReference type="EMBL" id="KMZ65414.1"/>
    </source>
</evidence>
<gene>
    <name evidence="4" type="ORF">ZOSMA_320G00130</name>
</gene>
<organism evidence="4 5">
    <name type="scientific">Zostera marina</name>
    <name type="common">Eelgrass</name>
    <dbReference type="NCBI Taxonomy" id="29655"/>
    <lineage>
        <taxon>Eukaryota</taxon>
        <taxon>Viridiplantae</taxon>
        <taxon>Streptophyta</taxon>
        <taxon>Embryophyta</taxon>
        <taxon>Tracheophyta</taxon>
        <taxon>Spermatophyta</taxon>
        <taxon>Magnoliopsida</taxon>
        <taxon>Liliopsida</taxon>
        <taxon>Zosteraceae</taxon>
        <taxon>Zostera</taxon>
    </lineage>
</organism>
<evidence type="ECO:0000256" key="3">
    <source>
        <dbReference type="SAM" id="Phobius"/>
    </source>
</evidence>
<protein>
    <recommendedName>
        <fullName evidence="6">Transducin/WD40 repeat-like superfamily protein</fullName>
    </recommendedName>
</protein>
<dbReference type="EMBL" id="LFYR01001035">
    <property type="protein sequence ID" value="KMZ65414.1"/>
    <property type="molecule type" value="Genomic_DNA"/>
</dbReference>
<reference evidence="5" key="1">
    <citation type="journal article" date="2016" name="Nature">
        <title>The genome of the seagrass Zostera marina reveals angiosperm adaptation to the sea.</title>
        <authorList>
            <person name="Olsen J.L."/>
            <person name="Rouze P."/>
            <person name="Verhelst B."/>
            <person name="Lin Y.-C."/>
            <person name="Bayer T."/>
            <person name="Collen J."/>
            <person name="Dattolo E."/>
            <person name="De Paoli E."/>
            <person name="Dittami S."/>
            <person name="Maumus F."/>
            <person name="Michel G."/>
            <person name="Kersting A."/>
            <person name="Lauritano C."/>
            <person name="Lohaus R."/>
            <person name="Toepel M."/>
            <person name="Tonon T."/>
            <person name="Vanneste K."/>
            <person name="Amirebrahimi M."/>
            <person name="Brakel J."/>
            <person name="Bostroem C."/>
            <person name="Chovatia M."/>
            <person name="Grimwood J."/>
            <person name="Jenkins J.W."/>
            <person name="Jueterbock A."/>
            <person name="Mraz A."/>
            <person name="Stam W.T."/>
            <person name="Tice H."/>
            <person name="Bornberg-Bauer E."/>
            <person name="Green P.J."/>
            <person name="Pearson G.A."/>
            <person name="Procaccini G."/>
            <person name="Duarte C.M."/>
            <person name="Schmutz J."/>
            <person name="Reusch T.B.H."/>
            <person name="Van de Peer Y."/>
        </authorList>
    </citation>
    <scope>NUCLEOTIDE SEQUENCE [LARGE SCALE GENOMIC DNA]</scope>
    <source>
        <strain evidence="5">cv. Finnish</strain>
    </source>
</reference>
<keyword evidence="2" id="KW-0677">Repeat</keyword>
<name>A0A0K9P8V2_ZOSMR</name>
<keyword evidence="3" id="KW-0812">Transmembrane</keyword>
<feature type="transmembrane region" description="Helical" evidence="3">
    <location>
        <begin position="12"/>
        <end position="36"/>
    </location>
</feature>
<evidence type="ECO:0000256" key="2">
    <source>
        <dbReference type="ARBA" id="ARBA00022737"/>
    </source>
</evidence>
<evidence type="ECO:0000256" key="1">
    <source>
        <dbReference type="ARBA" id="ARBA00022574"/>
    </source>
</evidence>
<accession>A0A0K9P8V2</accession>
<dbReference type="STRING" id="29655.A0A0K9P8V2"/>
<dbReference type="OrthoDB" id="10260946at2759"/>
<keyword evidence="3" id="KW-0472">Membrane</keyword>
<sequence>MEDRGWNWQFLIYLLKLLFPGQIIFGAGRMGIIYAWDLRGGRTSYAFQRSHNEVHHSLLASFKLSEMFEKIPSLKAQSHIDSKEIVSINFNPSCSYQLSFHLKDGWSGVLNTNTLDVTHMHCPPSRENEHSFDIMKKPSWLPNSSIYAVPSHSEIPGLYLLDFHSDPISACHVDFRDDFEDGSVKSDKVAIPAPAAPARNKLVELSEEPLVCTTHPINGTIVAGTELSTLLVISEGFANKEA</sequence>
<dbReference type="PANTHER" id="PTHR19857:SF21">
    <property type="entry name" value="ANAPHASE-PROMOTING COMPLEX SUBUNIT 4 WD40 DOMAIN-CONTAINING PROTEIN"/>
    <property type="match status" value="1"/>
</dbReference>
<keyword evidence="1" id="KW-0853">WD repeat</keyword>
<dbReference type="InterPro" id="IPR051179">
    <property type="entry name" value="WD_repeat_multifunction"/>
</dbReference>
<keyword evidence="3" id="KW-1133">Transmembrane helix</keyword>
<evidence type="ECO:0000313" key="5">
    <source>
        <dbReference type="Proteomes" id="UP000036987"/>
    </source>
</evidence>
<dbReference type="Proteomes" id="UP000036987">
    <property type="component" value="Unassembled WGS sequence"/>
</dbReference>
<proteinExistence type="predicted"/>
<keyword evidence="5" id="KW-1185">Reference proteome</keyword>